<evidence type="ECO:0000313" key="2">
    <source>
        <dbReference type="EMBL" id="MDB6262418.1"/>
    </source>
</evidence>
<gene>
    <name evidence="2" type="ORF">ODV15_07635</name>
</gene>
<dbReference type="RefSeq" id="WP_271870338.1">
    <property type="nucleotide sequence ID" value="NZ_JAOTGU010000010.1"/>
</dbReference>
<proteinExistence type="predicted"/>
<dbReference type="Gene3D" id="3.40.50.300">
    <property type="entry name" value="P-loop containing nucleotide triphosphate hydrolases"/>
    <property type="match status" value="1"/>
</dbReference>
<dbReference type="Pfam" id="PF13614">
    <property type="entry name" value="AAA_31"/>
    <property type="match status" value="1"/>
</dbReference>
<protein>
    <submittedName>
        <fullName evidence="2">AAA family ATPase</fullName>
    </submittedName>
</protein>
<organism evidence="2 3">
    <name type="scientific">Lactobacillus amylovorus</name>
    <dbReference type="NCBI Taxonomy" id="1604"/>
    <lineage>
        <taxon>Bacteria</taxon>
        <taxon>Bacillati</taxon>
        <taxon>Bacillota</taxon>
        <taxon>Bacilli</taxon>
        <taxon>Lactobacillales</taxon>
        <taxon>Lactobacillaceae</taxon>
        <taxon>Lactobacillus</taxon>
    </lineage>
</organism>
<dbReference type="InterPro" id="IPR027417">
    <property type="entry name" value="P-loop_NTPase"/>
</dbReference>
<name>A0A9X3WA46_LACAM</name>
<dbReference type="SUPFAM" id="SSF52540">
    <property type="entry name" value="P-loop containing nucleoside triphosphate hydrolases"/>
    <property type="match status" value="1"/>
</dbReference>
<evidence type="ECO:0000259" key="1">
    <source>
        <dbReference type="Pfam" id="PF13614"/>
    </source>
</evidence>
<dbReference type="EMBL" id="JAOTGU010000010">
    <property type="protein sequence ID" value="MDB6262418.1"/>
    <property type="molecule type" value="Genomic_DNA"/>
</dbReference>
<comment type="caution">
    <text evidence="2">The sequence shown here is derived from an EMBL/GenBank/DDBJ whole genome shotgun (WGS) entry which is preliminary data.</text>
</comment>
<reference evidence="2" key="2">
    <citation type="submission" date="2022-10" db="EMBL/GenBank/DDBJ databases">
        <authorList>
            <person name="Kostovova I."/>
            <person name="Moravkova M."/>
            <person name="Pechar R."/>
        </authorList>
    </citation>
    <scope>NUCLEOTIDE SEQUENCE</scope>
    <source>
        <strain evidence="2">M356A</strain>
    </source>
</reference>
<feature type="domain" description="AAA" evidence="1">
    <location>
        <begin position="1"/>
        <end position="173"/>
    </location>
</feature>
<dbReference type="PANTHER" id="PTHR13696">
    <property type="entry name" value="P-LOOP CONTAINING NUCLEOSIDE TRIPHOSPHATE HYDROLASE"/>
    <property type="match status" value="1"/>
</dbReference>
<dbReference type="InterPro" id="IPR025669">
    <property type="entry name" value="AAA_dom"/>
</dbReference>
<dbReference type="CDD" id="cd02042">
    <property type="entry name" value="ParAB_family"/>
    <property type="match status" value="1"/>
</dbReference>
<evidence type="ECO:0000313" key="3">
    <source>
        <dbReference type="Proteomes" id="UP001143700"/>
    </source>
</evidence>
<dbReference type="PANTHER" id="PTHR13696:SF52">
    <property type="entry name" value="PARA FAMILY PROTEIN CT_582"/>
    <property type="match status" value="1"/>
</dbReference>
<sequence>MEVITFANIKGGVGKTTLSYNYGAYLANKGNKVLMLDLDQQSSLSRTYGVTNQDHTVEEIFNIYDDNREDVAIHHVDENVDLISGTTRLDKIQSRLETYNNKNMLLFQWLQNHFDDVVDKYDYMIIDCHPDLNLATKNAICVSDVVLSPVIPNKYAYDAITELEIRMDELRKETIDFRTGETYVKAKTYYLANAIKMNTGIAHDFLDSIKDENQENGKWIAEIPHFELFNRSTYYSVPICKMEKLANTPNSKLSAKEKKDPEFMTEYRYFNSQKKETYQKIDKIFETITKYV</sequence>
<dbReference type="InterPro" id="IPR050678">
    <property type="entry name" value="DNA_Partitioning_ATPase"/>
</dbReference>
<reference evidence="2" key="1">
    <citation type="journal article" date="2022" name="Microorganisms">
        <title>Antibiotic Susceptibility, Resistance Gene Determinants and Corresponding Genomic Regions in Lactobacillus amylovorus Isolates Derived from Wild Boars and Domestic Pigs.</title>
        <authorList>
            <person name="Moravkova M."/>
            <person name="Kostovova I."/>
            <person name="Kavanova K."/>
            <person name="Pechar R."/>
            <person name="Stanek S."/>
            <person name="Brychta A."/>
            <person name="Zeman M."/>
            <person name="Kubasova T."/>
        </authorList>
    </citation>
    <scope>NUCLEOTIDE SEQUENCE</scope>
    <source>
        <strain evidence="2">M356A</strain>
    </source>
</reference>
<dbReference type="Proteomes" id="UP001143700">
    <property type="component" value="Unassembled WGS sequence"/>
</dbReference>
<accession>A0A9X3WA46</accession>
<dbReference type="AlphaFoldDB" id="A0A9X3WA46"/>